<proteinExistence type="predicted"/>
<protein>
    <submittedName>
        <fullName evidence="1">Uncharacterized protein</fullName>
    </submittedName>
</protein>
<evidence type="ECO:0000313" key="1">
    <source>
        <dbReference type="EMBL" id="KAK3936505.1"/>
    </source>
</evidence>
<gene>
    <name evidence="1" type="ORF">QBC46DRAFT_394874</name>
</gene>
<keyword evidence="2" id="KW-1185">Reference proteome</keyword>
<name>A0AAN6MZQ4_9PEZI</name>
<dbReference type="AlphaFoldDB" id="A0AAN6MZQ4"/>
<evidence type="ECO:0000313" key="2">
    <source>
        <dbReference type="Proteomes" id="UP001303473"/>
    </source>
</evidence>
<dbReference type="EMBL" id="MU853881">
    <property type="protein sequence ID" value="KAK3936505.1"/>
    <property type="molecule type" value="Genomic_DNA"/>
</dbReference>
<accession>A0AAN6MZQ4</accession>
<organism evidence="1 2">
    <name type="scientific">Diplogelasinospora grovesii</name>
    <dbReference type="NCBI Taxonomy" id="303347"/>
    <lineage>
        <taxon>Eukaryota</taxon>
        <taxon>Fungi</taxon>
        <taxon>Dikarya</taxon>
        <taxon>Ascomycota</taxon>
        <taxon>Pezizomycotina</taxon>
        <taxon>Sordariomycetes</taxon>
        <taxon>Sordariomycetidae</taxon>
        <taxon>Sordariales</taxon>
        <taxon>Diplogelasinosporaceae</taxon>
        <taxon>Diplogelasinospora</taxon>
    </lineage>
</organism>
<comment type="caution">
    <text evidence="1">The sequence shown here is derived from an EMBL/GenBank/DDBJ whole genome shotgun (WGS) entry which is preliminary data.</text>
</comment>
<sequence>MVRNASQKDKEKWAKQLEMTVKGLVEEDIVWKNASPENIFIDDNGHIVVDWLRLRRDPGRWVSEKNQDTMAGNTESLVKIIRFIDPSLLPEVDPRPRAGELSSHSN</sequence>
<dbReference type="Proteomes" id="UP001303473">
    <property type="component" value="Unassembled WGS sequence"/>
</dbReference>
<reference evidence="2" key="1">
    <citation type="journal article" date="2023" name="Mol. Phylogenet. Evol.">
        <title>Genome-scale phylogeny and comparative genomics of the fungal order Sordariales.</title>
        <authorList>
            <person name="Hensen N."/>
            <person name="Bonometti L."/>
            <person name="Westerberg I."/>
            <person name="Brannstrom I.O."/>
            <person name="Guillou S."/>
            <person name="Cros-Aarteil S."/>
            <person name="Calhoun S."/>
            <person name="Haridas S."/>
            <person name="Kuo A."/>
            <person name="Mondo S."/>
            <person name="Pangilinan J."/>
            <person name="Riley R."/>
            <person name="LaButti K."/>
            <person name="Andreopoulos B."/>
            <person name="Lipzen A."/>
            <person name="Chen C."/>
            <person name="Yan M."/>
            <person name="Daum C."/>
            <person name="Ng V."/>
            <person name="Clum A."/>
            <person name="Steindorff A."/>
            <person name="Ohm R.A."/>
            <person name="Martin F."/>
            <person name="Silar P."/>
            <person name="Natvig D.O."/>
            <person name="Lalanne C."/>
            <person name="Gautier V."/>
            <person name="Ament-Velasquez S.L."/>
            <person name="Kruys A."/>
            <person name="Hutchinson M.I."/>
            <person name="Powell A.J."/>
            <person name="Barry K."/>
            <person name="Miller A.N."/>
            <person name="Grigoriev I.V."/>
            <person name="Debuchy R."/>
            <person name="Gladieux P."/>
            <person name="Hiltunen Thoren M."/>
            <person name="Johannesson H."/>
        </authorList>
    </citation>
    <scope>NUCLEOTIDE SEQUENCE [LARGE SCALE GENOMIC DNA]</scope>
    <source>
        <strain evidence="2">CBS 340.73</strain>
    </source>
</reference>